<dbReference type="InterPro" id="IPR001647">
    <property type="entry name" value="HTH_TetR"/>
</dbReference>
<sequence length="207" mass="23561">MQTNVGRPKDLEKHKQILLAARNLFLKYGYHGSSMNQIAQEAGVTKLTIYNHFQDKATLFTCAIEQTCENLMETRPFELNADSDFLEAFAQACQIALNIVYLPEAVKLEHLLIELAAEQNPLALQFYNASHQKMCDGWEEFFQQAATLGFIQHGDVEQQRLLLLSLLLGLRHLEILLGVRAIPTSQQQQEIIQQSIELFMLKYGSHA</sequence>
<keyword evidence="2 4" id="KW-0238">DNA-binding</keyword>
<dbReference type="InterPro" id="IPR009057">
    <property type="entry name" value="Homeodomain-like_sf"/>
</dbReference>
<dbReference type="AlphaFoldDB" id="A0A5N4W7V5"/>
<dbReference type="FunFam" id="1.10.10.60:FF:000141">
    <property type="entry name" value="TetR family transcriptional regulator"/>
    <property type="match status" value="1"/>
</dbReference>
<proteinExistence type="predicted"/>
<accession>A0A5N4W7V5</accession>
<evidence type="ECO:0000256" key="4">
    <source>
        <dbReference type="PROSITE-ProRule" id="PRU00335"/>
    </source>
</evidence>
<comment type="caution">
    <text evidence="6">The sequence shown here is derived from an EMBL/GenBank/DDBJ whole genome shotgun (WGS) entry which is preliminary data.</text>
</comment>
<evidence type="ECO:0000256" key="2">
    <source>
        <dbReference type="ARBA" id="ARBA00023125"/>
    </source>
</evidence>
<dbReference type="PANTHER" id="PTHR30055:SF146">
    <property type="entry name" value="HTH-TYPE TRANSCRIPTIONAL DUAL REGULATOR CECR"/>
    <property type="match status" value="1"/>
</dbReference>
<dbReference type="GO" id="GO:0000976">
    <property type="term" value="F:transcription cis-regulatory region binding"/>
    <property type="evidence" value="ECO:0007669"/>
    <property type="project" value="TreeGrafter"/>
</dbReference>
<keyword evidence="1" id="KW-0805">Transcription regulation</keyword>
<feature type="DNA-binding region" description="H-T-H motif" evidence="4">
    <location>
        <begin position="34"/>
        <end position="53"/>
    </location>
</feature>
<dbReference type="GO" id="GO:0003700">
    <property type="term" value="F:DNA-binding transcription factor activity"/>
    <property type="evidence" value="ECO:0007669"/>
    <property type="project" value="TreeGrafter"/>
</dbReference>
<feature type="domain" description="HTH tetR-type" evidence="5">
    <location>
        <begin position="11"/>
        <end position="71"/>
    </location>
</feature>
<dbReference type="InterPro" id="IPR039536">
    <property type="entry name" value="TetR_C_Proteobacteria"/>
</dbReference>
<dbReference type="PRINTS" id="PR00455">
    <property type="entry name" value="HTHTETR"/>
</dbReference>
<dbReference type="EMBL" id="VXLD01000010">
    <property type="protein sequence ID" value="KAB1853154.1"/>
    <property type="molecule type" value="Genomic_DNA"/>
</dbReference>
<dbReference type="SUPFAM" id="SSF46689">
    <property type="entry name" value="Homeodomain-like"/>
    <property type="match status" value="1"/>
</dbReference>
<dbReference type="Gene3D" id="1.10.357.10">
    <property type="entry name" value="Tetracycline Repressor, domain 2"/>
    <property type="match status" value="1"/>
</dbReference>
<dbReference type="RefSeq" id="WP_016168928.1">
    <property type="nucleotide sequence ID" value="NZ_BBNK01000001.1"/>
</dbReference>
<dbReference type="Pfam" id="PF00440">
    <property type="entry name" value="TetR_N"/>
    <property type="match status" value="1"/>
</dbReference>
<dbReference type="PROSITE" id="PS50977">
    <property type="entry name" value="HTH_TETR_2"/>
    <property type="match status" value="1"/>
</dbReference>
<dbReference type="Pfam" id="PF14246">
    <property type="entry name" value="TetR_C_7"/>
    <property type="match status" value="1"/>
</dbReference>
<evidence type="ECO:0000313" key="6">
    <source>
        <dbReference type="EMBL" id="KAB1853154.1"/>
    </source>
</evidence>
<evidence type="ECO:0000256" key="3">
    <source>
        <dbReference type="ARBA" id="ARBA00023163"/>
    </source>
</evidence>
<organism evidence="6 7">
    <name type="scientific">Acinetobacter tandoii</name>
    <dbReference type="NCBI Taxonomy" id="202954"/>
    <lineage>
        <taxon>Bacteria</taxon>
        <taxon>Pseudomonadati</taxon>
        <taxon>Pseudomonadota</taxon>
        <taxon>Gammaproteobacteria</taxon>
        <taxon>Moraxellales</taxon>
        <taxon>Moraxellaceae</taxon>
        <taxon>Acinetobacter</taxon>
    </lineage>
</organism>
<dbReference type="InterPro" id="IPR050109">
    <property type="entry name" value="HTH-type_TetR-like_transc_reg"/>
</dbReference>
<keyword evidence="3" id="KW-0804">Transcription</keyword>
<dbReference type="PANTHER" id="PTHR30055">
    <property type="entry name" value="HTH-TYPE TRANSCRIPTIONAL REGULATOR RUTR"/>
    <property type="match status" value="1"/>
</dbReference>
<reference evidence="6 7" key="1">
    <citation type="submission" date="2019-09" db="EMBL/GenBank/DDBJ databases">
        <title>Draft genome sequence of Acinetobacter tandoii W4-4-4 isolated from environmental water sample.</title>
        <authorList>
            <person name="Wee S.K."/>
            <person name="Yan B."/>
            <person name="Mustaffa S.B."/>
            <person name="Yap E.P.H."/>
        </authorList>
    </citation>
    <scope>NUCLEOTIDE SEQUENCE [LARGE SCALE GENOMIC DNA]</scope>
    <source>
        <strain evidence="6 7">W4-4-4</strain>
    </source>
</reference>
<evidence type="ECO:0000259" key="5">
    <source>
        <dbReference type="PROSITE" id="PS50977"/>
    </source>
</evidence>
<evidence type="ECO:0000256" key="1">
    <source>
        <dbReference type="ARBA" id="ARBA00023015"/>
    </source>
</evidence>
<protein>
    <submittedName>
        <fullName evidence="6">TetR/AcrR family transcriptional regulator</fullName>
    </submittedName>
</protein>
<name>A0A5N4W7V5_9GAMM</name>
<gene>
    <name evidence="6" type="ORF">F4W09_13545</name>
</gene>
<evidence type="ECO:0000313" key="7">
    <source>
        <dbReference type="Proteomes" id="UP000325788"/>
    </source>
</evidence>
<dbReference type="Proteomes" id="UP000325788">
    <property type="component" value="Unassembled WGS sequence"/>
</dbReference>